<dbReference type="PANTHER" id="PTHR30146:SF109">
    <property type="entry name" value="HTH-TYPE TRANSCRIPTIONAL REGULATOR GALS"/>
    <property type="match status" value="1"/>
</dbReference>
<dbReference type="Gene3D" id="1.10.260.40">
    <property type="entry name" value="lambda repressor-like DNA-binding domains"/>
    <property type="match status" value="1"/>
</dbReference>
<evidence type="ECO:0000256" key="3">
    <source>
        <dbReference type="ARBA" id="ARBA00023163"/>
    </source>
</evidence>
<comment type="caution">
    <text evidence="5">The sequence shown here is derived from an EMBL/GenBank/DDBJ whole genome shotgun (WGS) entry which is preliminary data.</text>
</comment>
<dbReference type="Proteomes" id="UP001589810">
    <property type="component" value="Unassembled WGS sequence"/>
</dbReference>
<keyword evidence="6" id="KW-1185">Reference proteome</keyword>
<organism evidence="5 6">
    <name type="scientific">Kutzneria chonburiensis</name>
    <dbReference type="NCBI Taxonomy" id="1483604"/>
    <lineage>
        <taxon>Bacteria</taxon>
        <taxon>Bacillati</taxon>
        <taxon>Actinomycetota</taxon>
        <taxon>Actinomycetes</taxon>
        <taxon>Pseudonocardiales</taxon>
        <taxon>Pseudonocardiaceae</taxon>
        <taxon>Kutzneria</taxon>
    </lineage>
</organism>
<keyword evidence="3" id="KW-0804">Transcription</keyword>
<dbReference type="PROSITE" id="PS50932">
    <property type="entry name" value="HTH_LACI_2"/>
    <property type="match status" value="1"/>
</dbReference>
<evidence type="ECO:0000313" key="5">
    <source>
        <dbReference type="EMBL" id="MFC0541664.1"/>
    </source>
</evidence>
<dbReference type="SUPFAM" id="SSF47413">
    <property type="entry name" value="lambda repressor-like DNA-binding domains"/>
    <property type="match status" value="1"/>
</dbReference>
<dbReference type="InterPro" id="IPR000843">
    <property type="entry name" value="HTH_LacI"/>
</dbReference>
<evidence type="ECO:0000259" key="4">
    <source>
        <dbReference type="PROSITE" id="PS50932"/>
    </source>
</evidence>
<protein>
    <submittedName>
        <fullName evidence="5">LacI family DNA-binding transcriptional regulator</fullName>
    </submittedName>
</protein>
<dbReference type="InterPro" id="IPR010982">
    <property type="entry name" value="Lambda_DNA-bd_dom_sf"/>
</dbReference>
<dbReference type="Pfam" id="PF00356">
    <property type="entry name" value="LacI"/>
    <property type="match status" value="1"/>
</dbReference>
<dbReference type="RefSeq" id="WP_273942303.1">
    <property type="nucleotide sequence ID" value="NZ_CP097263.1"/>
</dbReference>
<dbReference type="CDD" id="cd01392">
    <property type="entry name" value="HTH_LacI"/>
    <property type="match status" value="1"/>
</dbReference>
<keyword evidence="1" id="KW-0805">Transcription regulation</keyword>
<evidence type="ECO:0000256" key="1">
    <source>
        <dbReference type="ARBA" id="ARBA00023015"/>
    </source>
</evidence>
<sequence length="343" mass="36649">MTAVEPCPSPPTLADVARAAGVSSATASRVLNGFPRVRAETRRQVESAIATLGYERQRAARGAPRPRSRSIAFVVCEEGLRLFTDPYFARIAAGVSRELTAAGLQLALLPVPSTRDCQAPAMHYLSSGHVDGALFVSMHGRSPLDLDRIEVPVVIGGRPVHGDGHDDFSYVDADNLGGAARAVRHLVDSGRSVIATVAGPRDMAVGLDRLAGYRRVMAEAERSDHGLMFFGDFGQSSGEHAAARLLERRPDVDAIFTASDLMAVGVLRALRRAGRRVPDDVAVIGFDDLPIGRHTDPPLTTVRQPVEEMGARMTRELLSLIGGGPSAPRRVVLDTELVLRASA</sequence>
<dbReference type="EMBL" id="JBHLUD010000002">
    <property type="protein sequence ID" value="MFC0541664.1"/>
    <property type="molecule type" value="Genomic_DNA"/>
</dbReference>
<dbReference type="PANTHER" id="PTHR30146">
    <property type="entry name" value="LACI-RELATED TRANSCRIPTIONAL REPRESSOR"/>
    <property type="match status" value="1"/>
</dbReference>
<accession>A0ABV6MNA0</accession>
<feature type="domain" description="HTH lacI-type" evidence="4">
    <location>
        <begin position="11"/>
        <end position="65"/>
    </location>
</feature>
<evidence type="ECO:0000256" key="2">
    <source>
        <dbReference type="ARBA" id="ARBA00023125"/>
    </source>
</evidence>
<dbReference type="PRINTS" id="PR00036">
    <property type="entry name" value="HTHLACI"/>
</dbReference>
<reference evidence="5 6" key="1">
    <citation type="submission" date="2024-09" db="EMBL/GenBank/DDBJ databases">
        <authorList>
            <person name="Sun Q."/>
            <person name="Mori K."/>
        </authorList>
    </citation>
    <scope>NUCLEOTIDE SEQUENCE [LARGE SCALE GENOMIC DNA]</scope>
    <source>
        <strain evidence="5 6">TBRC 1432</strain>
    </source>
</reference>
<dbReference type="PROSITE" id="PS00356">
    <property type="entry name" value="HTH_LACI_1"/>
    <property type="match status" value="1"/>
</dbReference>
<gene>
    <name evidence="5" type="ORF">ACFFH7_09240</name>
</gene>
<dbReference type="SMART" id="SM00354">
    <property type="entry name" value="HTH_LACI"/>
    <property type="match status" value="1"/>
</dbReference>
<dbReference type="InterPro" id="IPR028082">
    <property type="entry name" value="Peripla_BP_I"/>
</dbReference>
<name>A0ABV6MNA0_9PSEU</name>
<dbReference type="GO" id="GO:0003677">
    <property type="term" value="F:DNA binding"/>
    <property type="evidence" value="ECO:0007669"/>
    <property type="project" value="UniProtKB-KW"/>
</dbReference>
<dbReference type="Pfam" id="PF13377">
    <property type="entry name" value="Peripla_BP_3"/>
    <property type="match status" value="1"/>
</dbReference>
<dbReference type="CDD" id="cd06267">
    <property type="entry name" value="PBP1_LacI_sugar_binding-like"/>
    <property type="match status" value="1"/>
</dbReference>
<proteinExistence type="predicted"/>
<evidence type="ECO:0000313" key="6">
    <source>
        <dbReference type="Proteomes" id="UP001589810"/>
    </source>
</evidence>
<dbReference type="InterPro" id="IPR046335">
    <property type="entry name" value="LacI/GalR-like_sensor"/>
</dbReference>
<keyword evidence="2 5" id="KW-0238">DNA-binding</keyword>
<dbReference type="SUPFAM" id="SSF53822">
    <property type="entry name" value="Periplasmic binding protein-like I"/>
    <property type="match status" value="1"/>
</dbReference>
<dbReference type="Gene3D" id="3.40.50.2300">
    <property type="match status" value="2"/>
</dbReference>